<dbReference type="Proteomes" id="UP000253083">
    <property type="component" value="Unassembled WGS sequence"/>
</dbReference>
<protein>
    <submittedName>
        <fullName evidence="1">Uncharacterized protein</fullName>
    </submittedName>
</protein>
<evidence type="ECO:0000313" key="1">
    <source>
        <dbReference type="EMBL" id="RBP51332.1"/>
    </source>
</evidence>
<proteinExistence type="predicted"/>
<dbReference type="InParanoid" id="A0A395JKN6"/>
<comment type="caution">
    <text evidence="1">The sequence shown here is derived from an EMBL/GenBank/DDBJ whole genome shotgun (WGS) entry which is preliminary data.</text>
</comment>
<gene>
    <name evidence="1" type="ORF">DFR28_102752</name>
</gene>
<accession>A0A395JKN6</accession>
<keyword evidence="2" id="KW-1185">Reference proteome</keyword>
<reference evidence="1 2" key="1">
    <citation type="submission" date="2018-06" db="EMBL/GenBank/DDBJ databases">
        <title>Genomic Encyclopedia of Type Strains, Phase IV (KMG-IV): sequencing the most valuable type-strain genomes for metagenomic binning, comparative biology and taxonomic classification.</title>
        <authorList>
            <person name="Goeker M."/>
        </authorList>
    </citation>
    <scope>NUCLEOTIDE SEQUENCE [LARGE SCALE GENOMIC DNA]</scope>
    <source>
        <strain evidence="1 2">DSM 24032</strain>
    </source>
</reference>
<organism evidence="1 2">
    <name type="scientific">Arenicella xantha</name>
    <dbReference type="NCBI Taxonomy" id="644221"/>
    <lineage>
        <taxon>Bacteria</taxon>
        <taxon>Pseudomonadati</taxon>
        <taxon>Pseudomonadota</taxon>
        <taxon>Gammaproteobacteria</taxon>
        <taxon>Arenicellales</taxon>
        <taxon>Arenicellaceae</taxon>
        <taxon>Arenicella</taxon>
    </lineage>
</organism>
<dbReference type="EMBL" id="QNRT01000002">
    <property type="protein sequence ID" value="RBP51332.1"/>
    <property type="molecule type" value="Genomic_DNA"/>
</dbReference>
<dbReference type="RefSeq" id="WP_211316947.1">
    <property type="nucleotide sequence ID" value="NZ_QNRT01000002.1"/>
</dbReference>
<sequence length="173" mass="19137">MSKENSTMKPQDILVLLKIIACGEEPWFQIPMARDLGLAQSEMSRSIARSKYAGLLDASGRKVRRLALMDFIEYGLTYVFPQRPGSMVRGVPTSHSASPLKEQIHSDDNFVWPYASGTVKGQAVTPLYKSVPEAIQNDPLLHELLALVDAIRLGSSREKAIAVTELKKRVLGD</sequence>
<evidence type="ECO:0000313" key="2">
    <source>
        <dbReference type="Proteomes" id="UP000253083"/>
    </source>
</evidence>
<dbReference type="AlphaFoldDB" id="A0A395JKN6"/>
<name>A0A395JKN6_9GAMM</name>